<feature type="region of interest" description="Disordered" evidence="1">
    <location>
        <begin position="825"/>
        <end position="872"/>
    </location>
</feature>
<evidence type="ECO:0000313" key="3">
    <source>
        <dbReference type="Proteomes" id="UP000265515"/>
    </source>
</evidence>
<dbReference type="AlphaFoldDB" id="A0A388KZS0"/>
<name>A0A388KZS0_CHABU</name>
<feature type="compositionally biased region" description="Basic and acidic residues" evidence="1">
    <location>
        <begin position="1068"/>
        <end position="1079"/>
    </location>
</feature>
<gene>
    <name evidence="2" type="ORF">CBR_g20191</name>
</gene>
<dbReference type="Proteomes" id="UP000265515">
    <property type="component" value="Unassembled WGS sequence"/>
</dbReference>
<feature type="region of interest" description="Disordered" evidence="1">
    <location>
        <begin position="779"/>
        <end position="813"/>
    </location>
</feature>
<feature type="compositionally biased region" description="Low complexity" evidence="1">
    <location>
        <begin position="709"/>
        <end position="724"/>
    </location>
</feature>
<keyword evidence="3" id="KW-1185">Reference proteome</keyword>
<organism evidence="2 3">
    <name type="scientific">Chara braunii</name>
    <name type="common">Braun's stonewort</name>
    <dbReference type="NCBI Taxonomy" id="69332"/>
    <lineage>
        <taxon>Eukaryota</taxon>
        <taxon>Viridiplantae</taxon>
        <taxon>Streptophyta</taxon>
        <taxon>Charophyceae</taxon>
        <taxon>Charales</taxon>
        <taxon>Characeae</taxon>
        <taxon>Chara</taxon>
    </lineage>
</organism>
<evidence type="ECO:0000256" key="1">
    <source>
        <dbReference type="SAM" id="MobiDB-lite"/>
    </source>
</evidence>
<dbReference type="Gramene" id="GBG75560">
    <property type="protein sequence ID" value="GBG75560"/>
    <property type="gene ID" value="CBR_g20191"/>
</dbReference>
<reference evidence="2 3" key="1">
    <citation type="journal article" date="2018" name="Cell">
        <title>The Chara Genome: Secondary Complexity and Implications for Plant Terrestrialization.</title>
        <authorList>
            <person name="Nishiyama T."/>
            <person name="Sakayama H."/>
            <person name="Vries J.D."/>
            <person name="Buschmann H."/>
            <person name="Saint-Marcoux D."/>
            <person name="Ullrich K.K."/>
            <person name="Haas F.B."/>
            <person name="Vanderstraeten L."/>
            <person name="Becker D."/>
            <person name="Lang D."/>
            <person name="Vosolsobe S."/>
            <person name="Rombauts S."/>
            <person name="Wilhelmsson P.K.I."/>
            <person name="Janitza P."/>
            <person name="Kern R."/>
            <person name="Heyl A."/>
            <person name="Rumpler F."/>
            <person name="Villalobos L.I.A.C."/>
            <person name="Clay J.M."/>
            <person name="Skokan R."/>
            <person name="Toyoda A."/>
            <person name="Suzuki Y."/>
            <person name="Kagoshima H."/>
            <person name="Schijlen E."/>
            <person name="Tajeshwar N."/>
            <person name="Catarino B."/>
            <person name="Hetherington A.J."/>
            <person name="Saltykova A."/>
            <person name="Bonnot C."/>
            <person name="Breuninger H."/>
            <person name="Symeonidi A."/>
            <person name="Radhakrishnan G.V."/>
            <person name="Van Nieuwerburgh F."/>
            <person name="Deforce D."/>
            <person name="Chang C."/>
            <person name="Karol K.G."/>
            <person name="Hedrich R."/>
            <person name="Ulvskov P."/>
            <person name="Glockner G."/>
            <person name="Delwiche C.F."/>
            <person name="Petrasek J."/>
            <person name="Van de Peer Y."/>
            <person name="Friml J."/>
            <person name="Beilby M."/>
            <person name="Dolan L."/>
            <person name="Kohara Y."/>
            <person name="Sugano S."/>
            <person name="Fujiyama A."/>
            <person name="Delaux P.-M."/>
            <person name="Quint M."/>
            <person name="TheiBen G."/>
            <person name="Hagemann M."/>
            <person name="Harholt J."/>
            <person name="Dunand C."/>
            <person name="Zachgo S."/>
            <person name="Langdale J."/>
            <person name="Maumus F."/>
            <person name="Straeten D.V.D."/>
            <person name="Gould S.B."/>
            <person name="Rensing S.A."/>
        </authorList>
    </citation>
    <scope>NUCLEOTIDE SEQUENCE [LARGE SCALE GENOMIC DNA]</scope>
    <source>
        <strain evidence="2 3">S276</strain>
    </source>
</reference>
<feature type="compositionally biased region" description="Acidic residues" evidence="1">
    <location>
        <begin position="858"/>
        <end position="870"/>
    </location>
</feature>
<evidence type="ECO:0000313" key="2">
    <source>
        <dbReference type="EMBL" id="GBG75560.1"/>
    </source>
</evidence>
<comment type="caution">
    <text evidence="2">The sequence shown here is derived from an EMBL/GenBank/DDBJ whole genome shotgun (WGS) entry which is preliminary data.</text>
</comment>
<dbReference type="EMBL" id="BFEA01000227">
    <property type="protein sequence ID" value="GBG75560.1"/>
    <property type="molecule type" value="Genomic_DNA"/>
</dbReference>
<feature type="region of interest" description="Disordered" evidence="1">
    <location>
        <begin position="890"/>
        <end position="918"/>
    </location>
</feature>
<protein>
    <submittedName>
        <fullName evidence="2">Uncharacterized protein</fullName>
    </submittedName>
</protein>
<feature type="compositionally biased region" description="Basic and acidic residues" evidence="1">
    <location>
        <begin position="838"/>
        <end position="857"/>
    </location>
</feature>
<feature type="region of interest" description="Disordered" evidence="1">
    <location>
        <begin position="1033"/>
        <end position="1079"/>
    </location>
</feature>
<feature type="region of interest" description="Disordered" evidence="1">
    <location>
        <begin position="686"/>
        <end position="724"/>
    </location>
</feature>
<proteinExistence type="predicted"/>
<sequence length="1079" mass="120226">MSPRTHTRLAEPFPPCAKSVRHFNGVTSIHGATREDFEEDPWMTVVPCMDRHLDGWHDVHWALMESRCPWASQYKFANMLEFGDLITQPEAVLGHKFLNRMRRTLSCIRRHFSRLECHYGKVVADAKGALLDMDLFKGFGAGAANTPFYSDLRRQGGSVLGREFFNLLEEKDVGLDVPCDVGPDQEFSTPLQLCGGSRSLLGSDVAKRYNFKRWSAEMVYFSDHDFEGYFLVSSQDNKKDLKAPPRQLKLSMKDIRWQWKHDGCPRAVMGIPSGKQAQVQDWHQGLDDELWDNSKKHVSDSALFKDCPPYMGCNQDNSIEVTEKLAGHKKLSIDWRNKVLSVLNGSRLKSREIALAEGIVHIKWKDTGDVTSIAPFGNDPLEANVRGAKLKEAVHNLSFLASMHHLSFVKLLEGKWVRRDRQKKSFPVGNNLYAEDDRMYILFKGDDLRVSTSVVYEGKLPYGAAAAVRLPQRVTQTDVSEIPFTPCDWSLVAPERQGSVYGDMKRNPTQFIGLLEFLTKKGEGVVFLGKPHSRSVWDRHVVAMEGNSDLLQFTMQVVKGEVNLGGHNCEFMVVKPTQDRVWSNNTDMWFKLSERERNKIYDFLFLQTWPRTDTYAEYVRRKDHMLALLDNYHFASRMNAKTFLERLQSLYFVESEQQLKFASYSSLISTDDEEAIGVEFVANAKEEESDTESLDLQYDPFPTDHDRGSSSAGPSSSAAALLSPTAKLAPGSTRMKLLERLKPLAIPPPALRPGIPKLAALRRATERCRLSGGDARKDCGERLHVQGPSDTETTKSAEIRTSSGGECRPGNVVPPRGAAIMETEGRSSGFNTGVGEGDEFRGKEVGEEMEEGKKAPEGEEEVEEEEEGEEARETELIELLEGRDVAGAGDDEVEHSEEAAGSGESSDDFGQLYGGHHEDDFDDNATAMEMETQVISSLSAEPEDYALRPLTSAVDLQHRFDEAAFAISPSKASRCISIDKVIDSILGDHHMSAHPSRTQDVDDAGNVTFCVSAALASSPPKSLILPPTLAAGGEGEVRGRQHVTSTKKSRVDTQALDVLALPAPNSPSKDRREKQTCKP</sequence>
<accession>A0A388KZS0</accession>